<keyword evidence="4" id="KW-0805">Transcription regulation</keyword>
<comment type="subcellular location">
    <subcellularLocation>
        <location evidence="1">Nucleus</location>
    </subcellularLocation>
</comment>
<dbReference type="PANTHER" id="PTHR45636">
    <property type="entry name" value="PAIRED BOX PROTEIN PAX-6-RELATED-RELATED"/>
    <property type="match status" value="1"/>
</dbReference>
<evidence type="ECO:0000256" key="4">
    <source>
        <dbReference type="ARBA" id="ARBA00023015"/>
    </source>
</evidence>
<evidence type="ECO:0000259" key="8">
    <source>
        <dbReference type="PROSITE" id="PS51057"/>
    </source>
</evidence>
<name>A0A3P7P516_CYLGO</name>
<dbReference type="EMBL" id="UYRV01132446">
    <property type="protein sequence ID" value="VDN37711.1"/>
    <property type="molecule type" value="Genomic_DNA"/>
</dbReference>
<dbReference type="SUPFAM" id="SSF46689">
    <property type="entry name" value="Homeodomain-like"/>
    <property type="match status" value="1"/>
</dbReference>
<dbReference type="GO" id="GO:0000978">
    <property type="term" value="F:RNA polymerase II cis-regulatory region sequence-specific DNA binding"/>
    <property type="evidence" value="ECO:0007669"/>
    <property type="project" value="TreeGrafter"/>
</dbReference>
<dbReference type="GO" id="GO:0000981">
    <property type="term" value="F:DNA-binding transcription factor activity, RNA polymerase II-specific"/>
    <property type="evidence" value="ECO:0007669"/>
    <property type="project" value="TreeGrafter"/>
</dbReference>
<evidence type="ECO:0000313" key="9">
    <source>
        <dbReference type="EMBL" id="VDN37711.1"/>
    </source>
</evidence>
<evidence type="ECO:0000256" key="7">
    <source>
        <dbReference type="ARBA" id="ARBA00023242"/>
    </source>
</evidence>
<dbReference type="PROSITE" id="PS51057">
    <property type="entry name" value="PAIRED_2"/>
    <property type="match status" value="1"/>
</dbReference>
<evidence type="ECO:0000256" key="5">
    <source>
        <dbReference type="ARBA" id="ARBA00023125"/>
    </source>
</evidence>
<evidence type="ECO:0000313" key="10">
    <source>
        <dbReference type="Proteomes" id="UP000271889"/>
    </source>
</evidence>
<protein>
    <recommendedName>
        <fullName evidence="8">Paired domain-containing protein</fullName>
    </recommendedName>
</protein>
<dbReference type="InterPro" id="IPR001523">
    <property type="entry name" value="Paired_dom"/>
</dbReference>
<evidence type="ECO:0000256" key="2">
    <source>
        <dbReference type="ARBA" id="ARBA00022473"/>
    </source>
</evidence>
<keyword evidence="5" id="KW-0238">DNA-binding</keyword>
<keyword evidence="3" id="KW-0563">Paired box</keyword>
<reference evidence="9 10" key="1">
    <citation type="submission" date="2018-11" db="EMBL/GenBank/DDBJ databases">
        <authorList>
            <consortium name="Pathogen Informatics"/>
        </authorList>
    </citation>
    <scope>NUCLEOTIDE SEQUENCE [LARGE SCALE GENOMIC DNA]</scope>
</reference>
<keyword evidence="2" id="KW-0217">Developmental protein</keyword>
<dbReference type="SMART" id="SM00351">
    <property type="entry name" value="PAX"/>
    <property type="match status" value="1"/>
</dbReference>
<keyword evidence="7" id="KW-0539">Nucleus</keyword>
<dbReference type="AlphaFoldDB" id="A0A3P7P516"/>
<dbReference type="FunFam" id="1.10.10.10:FF:000003">
    <property type="entry name" value="Paired box protein Pax-6"/>
    <property type="match status" value="1"/>
</dbReference>
<dbReference type="Gene3D" id="1.10.10.10">
    <property type="entry name" value="Winged helix-like DNA-binding domain superfamily/Winged helix DNA-binding domain"/>
    <property type="match status" value="1"/>
</dbReference>
<feature type="domain" description="Paired" evidence="8">
    <location>
        <begin position="1"/>
        <end position="97"/>
    </location>
</feature>
<proteinExistence type="predicted"/>
<dbReference type="InterPro" id="IPR043565">
    <property type="entry name" value="PAX_fam"/>
</dbReference>
<dbReference type="InterPro" id="IPR036388">
    <property type="entry name" value="WH-like_DNA-bd_sf"/>
</dbReference>
<organism evidence="9 10">
    <name type="scientific">Cylicostephanus goldi</name>
    <name type="common">Nematode worm</name>
    <dbReference type="NCBI Taxonomy" id="71465"/>
    <lineage>
        <taxon>Eukaryota</taxon>
        <taxon>Metazoa</taxon>
        <taxon>Ecdysozoa</taxon>
        <taxon>Nematoda</taxon>
        <taxon>Chromadorea</taxon>
        <taxon>Rhabditida</taxon>
        <taxon>Rhabditina</taxon>
        <taxon>Rhabditomorpha</taxon>
        <taxon>Strongyloidea</taxon>
        <taxon>Strongylidae</taxon>
        <taxon>Cylicostephanus</taxon>
    </lineage>
</organism>
<keyword evidence="10" id="KW-1185">Reference proteome</keyword>
<evidence type="ECO:0000256" key="1">
    <source>
        <dbReference type="ARBA" id="ARBA00004123"/>
    </source>
</evidence>
<dbReference type="Pfam" id="PF00292">
    <property type="entry name" value="PAX"/>
    <property type="match status" value="1"/>
</dbReference>
<dbReference type="InterPro" id="IPR009057">
    <property type="entry name" value="Homeodomain-like_sf"/>
</dbReference>
<evidence type="ECO:0000256" key="6">
    <source>
        <dbReference type="ARBA" id="ARBA00023163"/>
    </source>
</evidence>
<accession>A0A3P7P516</accession>
<keyword evidence="6" id="KW-0804">Transcription</keyword>
<dbReference type="PANTHER" id="PTHR45636:SF16">
    <property type="entry name" value="PAIRED BOX POX-MESO PROTEIN"/>
    <property type="match status" value="1"/>
</dbReference>
<dbReference type="OrthoDB" id="3225452at2759"/>
<dbReference type="GO" id="GO:0005634">
    <property type="term" value="C:nucleus"/>
    <property type="evidence" value="ECO:0007669"/>
    <property type="project" value="UniProtKB-SubCell"/>
</dbReference>
<sequence length="118" mass="13083">MGACSHGYIYAIIHFTACTQNAMVCRYMEKGSIEPGTIGGSKPRVTTPKVVEYIRLLKCSDPGIYSWEIRDRLVADGICSKDNVPSVSSISRILRSKMPKGEVFASKPIHKVKSCLRF</sequence>
<evidence type="ECO:0000256" key="3">
    <source>
        <dbReference type="ARBA" id="ARBA00022724"/>
    </source>
</evidence>
<gene>
    <name evidence="9" type="ORF">CGOC_LOCUS13546</name>
</gene>
<dbReference type="Proteomes" id="UP000271889">
    <property type="component" value="Unassembled WGS sequence"/>
</dbReference>